<dbReference type="AlphaFoldDB" id="A0A8C8BC67"/>
<dbReference type="InterPro" id="IPR000594">
    <property type="entry name" value="ThiF_NAD_FAD-bd"/>
</dbReference>
<dbReference type="Proteomes" id="UP000694552">
    <property type="component" value="Unplaced"/>
</dbReference>
<reference evidence="2" key="2">
    <citation type="submission" date="2025-09" db="UniProtKB">
        <authorList>
            <consortium name="Ensembl"/>
        </authorList>
    </citation>
    <scope>IDENTIFICATION</scope>
</reference>
<sequence length="45" mass="4580">LAVRSAARELAEAVAQARLLVVGAGGIGCELLKDLVLTGFSNIDV</sequence>
<reference evidence="2" key="1">
    <citation type="submission" date="2025-08" db="UniProtKB">
        <authorList>
            <consortium name="Ensembl"/>
        </authorList>
    </citation>
    <scope>IDENTIFICATION</scope>
</reference>
<evidence type="ECO:0000259" key="1">
    <source>
        <dbReference type="Pfam" id="PF00899"/>
    </source>
</evidence>
<keyword evidence="3" id="KW-1185">Reference proteome</keyword>
<evidence type="ECO:0000313" key="3">
    <source>
        <dbReference type="Proteomes" id="UP000694552"/>
    </source>
</evidence>
<accession>A0A8C8BC67</accession>
<dbReference type="SUPFAM" id="SSF69572">
    <property type="entry name" value="Activating enzymes of the ubiquitin-like proteins"/>
    <property type="match status" value="1"/>
</dbReference>
<protein>
    <recommendedName>
        <fullName evidence="1">THIF-type NAD/FAD binding fold domain-containing protein</fullName>
    </recommendedName>
</protein>
<organism evidence="2 3">
    <name type="scientific">Otus sunia</name>
    <name type="common">Oriental scops-owl</name>
    <dbReference type="NCBI Taxonomy" id="257818"/>
    <lineage>
        <taxon>Eukaryota</taxon>
        <taxon>Metazoa</taxon>
        <taxon>Chordata</taxon>
        <taxon>Craniata</taxon>
        <taxon>Vertebrata</taxon>
        <taxon>Euteleostomi</taxon>
        <taxon>Archelosauria</taxon>
        <taxon>Archosauria</taxon>
        <taxon>Dinosauria</taxon>
        <taxon>Saurischia</taxon>
        <taxon>Theropoda</taxon>
        <taxon>Coelurosauria</taxon>
        <taxon>Aves</taxon>
        <taxon>Neognathae</taxon>
        <taxon>Neoaves</taxon>
        <taxon>Telluraves</taxon>
        <taxon>Strigiformes</taxon>
        <taxon>Strigidae</taxon>
        <taxon>Otus</taxon>
    </lineage>
</organism>
<dbReference type="GO" id="GO:0008641">
    <property type="term" value="F:ubiquitin-like modifier activating enzyme activity"/>
    <property type="evidence" value="ECO:0007669"/>
    <property type="project" value="InterPro"/>
</dbReference>
<dbReference type="Gene3D" id="3.40.50.720">
    <property type="entry name" value="NAD(P)-binding Rossmann-like Domain"/>
    <property type="match status" value="1"/>
</dbReference>
<name>A0A8C8BC67_9STRI</name>
<dbReference type="InterPro" id="IPR035985">
    <property type="entry name" value="Ubiquitin-activating_enz"/>
</dbReference>
<dbReference type="Ensembl" id="ENSOSUT00000016072.1">
    <property type="protein sequence ID" value="ENSOSUP00000015541.1"/>
    <property type="gene ID" value="ENSOSUG00000011116.1"/>
</dbReference>
<dbReference type="Pfam" id="PF00899">
    <property type="entry name" value="ThiF"/>
    <property type="match status" value="1"/>
</dbReference>
<proteinExistence type="predicted"/>
<feature type="domain" description="THIF-type NAD/FAD binding fold" evidence="1">
    <location>
        <begin position="5"/>
        <end position="45"/>
    </location>
</feature>
<evidence type="ECO:0000313" key="2">
    <source>
        <dbReference type="Ensembl" id="ENSOSUP00000015541.1"/>
    </source>
</evidence>